<evidence type="ECO:0000313" key="9">
    <source>
        <dbReference type="Proteomes" id="UP000509750"/>
    </source>
</evidence>
<dbReference type="PROSITE" id="PS00470">
    <property type="entry name" value="IDH_IMDH"/>
    <property type="match status" value="1"/>
</dbReference>
<protein>
    <submittedName>
        <fullName evidence="8">Isocitrate/isopropylmalate dehydrogenase family protein</fullName>
    </submittedName>
</protein>
<evidence type="ECO:0000256" key="2">
    <source>
        <dbReference type="ARBA" id="ARBA00001946"/>
    </source>
</evidence>
<dbReference type="SMART" id="SM01329">
    <property type="entry name" value="Iso_dh"/>
    <property type="match status" value="1"/>
</dbReference>
<dbReference type="SUPFAM" id="SSF53659">
    <property type="entry name" value="Isocitrate/Isopropylmalate dehydrogenase-like"/>
    <property type="match status" value="1"/>
</dbReference>
<dbReference type="GO" id="GO:0000287">
    <property type="term" value="F:magnesium ion binding"/>
    <property type="evidence" value="ECO:0007669"/>
    <property type="project" value="InterPro"/>
</dbReference>
<dbReference type="GO" id="GO:0051287">
    <property type="term" value="F:NAD binding"/>
    <property type="evidence" value="ECO:0007669"/>
    <property type="project" value="InterPro"/>
</dbReference>
<dbReference type="PANTHER" id="PTHR43275:SF1">
    <property type="entry name" value="D-MALATE DEHYDROGENASE [DECARBOXYLATING]"/>
    <property type="match status" value="1"/>
</dbReference>
<reference evidence="8 9" key="1">
    <citation type="submission" date="2020-07" db="EMBL/GenBank/DDBJ databases">
        <title>Gai3-2, isolated from salt lake.</title>
        <authorList>
            <person name="Cui H."/>
            <person name="Shi X."/>
        </authorList>
    </citation>
    <scope>NUCLEOTIDE SEQUENCE [LARGE SCALE GENOMIC DNA]</scope>
    <source>
        <strain evidence="8 9">Gai3-2</strain>
    </source>
</reference>
<sequence length="351" mass="37371">MAHDIALLPGDGIGVEVVDAATPLLERAAETHDFEVETTRYEWGSDRFLDEGSLFPDDAMDRLADHDAILHGAMGDPRVPDYVTSIEGPIAIRQAFDLYVNYRPVRLHDAGNTPLKGYGRNDVDIAWFRENSEGEYVDIGGRLDRGGGSELAIQTSVYTEKGVERVVRAAFEAALDREGYLTNVTKSNALRYGPVFWDEVVEDVAESYPSVTLEHLLVDAASMDFVLRPDEFDVVVGPNLFGDILTDLTAAVTGGLGLAPSANVNPDGDAPGLYEPVHGSAPDIAGEGVANPIAAVLSGALMFEDLGEESAADALRDAVAAHLADDGAPHTPDLGGDGTTANVVADLRSRL</sequence>
<keyword evidence="9" id="KW-1185">Reference proteome</keyword>
<keyword evidence="4" id="KW-0560">Oxidoreductase</keyword>
<organism evidence="8 9">
    <name type="scientific">Halorarum halophilum</name>
    <dbReference type="NCBI Taxonomy" id="2743090"/>
    <lineage>
        <taxon>Archaea</taxon>
        <taxon>Methanobacteriati</taxon>
        <taxon>Methanobacteriota</taxon>
        <taxon>Stenosarchaea group</taxon>
        <taxon>Halobacteria</taxon>
        <taxon>Halobacteriales</taxon>
        <taxon>Haloferacaceae</taxon>
        <taxon>Halorarum</taxon>
    </lineage>
</organism>
<dbReference type="AlphaFoldDB" id="A0A7D5KF13"/>
<dbReference type="InterPro" id="IPR050501">
    <property type="entry name" value="ICDH/IPMDH"/>
</dbReference>
<dbReference type="KEGG" id="halg:HUG10_06825"/>
<dbReference type="InterPro" id="IPR019818">
    <property type="entry name" value="IsoCit/isopropylmalate_DH_CS"/>
</dbReference>
<dbReference type="GeneID" id="56028532"/>
<dbReference type="InterPro" id="IPR024084">
    <property type="entry name" value="IsoPropMal-DH-like_dom"/>
</dbReference>
<keyword evidence="6" id="KW-0464">Manganese</keyword>
<dbReference type="Proteomes" id="UP000509750">
    <property type="component" value="Chromosome"/>
</dbReference>
<comment type="cofactor">
    <cofactor evidence="1">
        <name>Mn(2+)</name>
        <dbReference type="ChEBI" id="CHEBI:29035"/>
    </cofactor>
</comment>
<gene>
    <name evidence="8" type="ORF">HUG10_06825</name>
</gene>
<keyword evidence="3" id="KW-0479">Metal-binding</keyword>
<dbReference type="EMBL" id="CP058529">
    <property type="protein sequence ID" value="QLG27276.1"/>
    <property type="molecule type" value="Genomic_DNA"/>
</dbReference>
<evidence type="ECO:0000256" key="4">
    <source>
        <dbReference type="ARBA" id="ARBA00023002"/>
    </source>
</evidence>
<accession>A0A7D5KF13</accession>
<evidence type="ECO:0000256" key="6">
    <source>
        <dbReference type="ARBA" id="ARBA00023211"/>
    </source>
</evidence>
<dbReference type="RefSeq" id="WP_179168851.1">
    <property type="nucleotide sequence ID" value="NZ_CP058529.1"/>
</dbReference>
<feature type="domain" description="Isopropylmalate dehydrogenase-like" evidence="7">
    <location>
        <begin position="4"/>
        <end position="347"/>
    </location>
</feature>
<evidence type="ECO:0000313" key="8">
    <source>
        <dbReference type="EMBL" id="QLG27276.1"/>
    </source>
</evidence>
<evidence type="ECO:0000256" key="3">
    <source>
        <dbReference type="ARBA" id="ARBA00022723"/>
    </source>
</evidence>
<name>A0A7D5KF13_9EURY</name>
<keyword evidence="5" id="KW-0520">NAD</keyword>
<evidence type="ECO:0000259" key="7">
    <source>
        <dbReference type="SMART" id="SM01329"/>
    </source>
</evidence>
<proteinExistence type="predicted"/>
<evidence type="ECO:0000256" key="5">
    <source>
        <dbReference type="ARBA" id="ARBA00023027"/>
    </source>
</evidence>
<dbReference type="Gene3D" id="3.40.718.10">
    <property type="entry name" value="Isopropylmalate Dehydrogenase"/>
    <property type="match status" value="1"/>
</dbReference>
<dbReference type="PANTHER" id="PTHR43275">
    <property type="entry name" value="D-MALATE DEHYDROGENASE [DECARBOXYLATING]"/>
    <property type="match status" value="1"/>
</dbReference>
<dbReference type="Pfam" id="PF00180">
    <property type="entry name" value="Iso_dh"/>
    <property type="match status" value="1"/>
</dbReference>
<dbReference type="GO" id="GO:0016616">
    <property type="term" value="F:oxidoreductase activity, acting on the CH-OH group of donors, NAD or NADP as acceptor"/>
    <property type="evidence" value="ECO:0007669"/>
    <property type="project" value="InterPro"/>
</dbReference>
<evidence type="ECO:0000256" key="1">
    <source>
        <dbReference type="ARBA" id="ARBA00001936"/>
    </source>
</evidence>
<comment type="cofactor">
    <cofactor evidence="2">
        <name>Mg(2+)</name>
        <dbReference type="ChEBI" id="CHEBI:18420"/>
    </cofactor>
</comment>
<dbReference type="OrthoDB" id="6813at2157"/>